<dbReference type="Pfam" id="PF12371">
    <property type="entry name" value="TMEM131_like_N"/>
    <property type="match status" value="1"/>
</dbReference>
<dbReference type="EMBL" id="JARAKH010000014">
    <property type="protein sequence ID" value="KAK8397112.1"/>
    <property type="molecule type" value="Genomic_DNA"/>
</dbReference>
<feature type="domain" description="TMEM131 second Ig-like" evidence="3">
    <location>
        <begin position="174"/>
        <end position="262"/>
    </location>
</feature>
<protein>
    <submittedName>
        <fullName evidence="6">Uncharacterized protein</fullName>
    </submittedName>
</protein>
<feature type="domain" description="Transmembrane protein 131-like N-terminal" evidence="2">
    <location>
        <begin position="75"/>
        <end position="157"/>
    </location>
</feature>
<evidence type="ECO:0000259" key="4">
    <source>
        <dbReference type="Pfam" id="PF24498"/>
    </source>
</evidence>
<dbReference type="Pfam" id="PF24498">
    <property type="entry name" value="Ig_TMEM131L_3"/>
    <property type="match status" value="1"/>
</dbReference>
<evidence type="ECO:0000259" key="2">
    <source>
        <dbReference type="Pfam" id="PF12371"/>
    </source>
</evidence>
<evidence type="ECO:0000313" key="7">
    <source>
        <dbReference type="Proteomes" id="UP001487740"/>
    </source>
</evidence>
<dbReference type="InterPro" id="IPR055436">
    <property type="entry name" value="Ig_TMEM131L_4"/>
</dbReference>
<evidence type="ECO:0000313" key="6">
    <source>
        <dbReference type="EMBL" id="KAK8397112.1"/>
    </source>
</evidence>
<feature type="region of interest" description="Disordered" evidence="1">
    <location>
        <begin position="436"/>
        <end position="462"/>
    </location>
</feature>
<dbReference type="InterPro" id="IPR039877">
    <property type="entry name" value="TMEM131-like"/>
</dbReference>
<reference evidence="6 7" key="1">
    <citation type="submission" date="2023-03" db="EMBL/GenBank/DDBJ databases">
        <title>High-quality genome of Scylla paramamosain provides insights in environmental adaptation.</title>
        <authorList>
            <person name="Zhang L."/>
        </authorList>
    </citation>
    <scope>NUCLEOTIDE SEQUENCE [LARGE SCALE GENOMIC DNA]</scope>
    <source>
        <strain evidence="6">LZ_2023a</strain>
        <tissue evidence="6">Muscle</tissue>
    </source>
</reference>
<comment type="caution">
    <text evidence="6">The sequence shown here is derived from an EMBL/GenBank/DDBJ whole genome shotgun (WGS) entry which is preliminary data.</text>
</comment>
<evidence type="ECO:0000256" key="1">
    <source>
        <dbReference type="SAM" id="MobiDB-lite"/>
    </source>
</evidence>
<feature type="domain" description="TMEM131L fourth Ig-like" evidence="5">
    <location>
        <begin position="831"/>
        <end position="881"/>
    </location>
</feature>
<dbReference type="GO" id="GO:0016020">
    <property type="term" value="C:membrane"/>
    <property type="evidence" value="ECO:0007669"/>
    <property type="project" value="TreeGrafter"/>
</dbReference>
<dbReference type="InterPro" id="IPR022113">
    <property type="entry name" value="TMEM131L_N"/>
</dbReference>
<name>A0AAW0UG17_SCYPA</name>
<dbReference type="Pfam" id="PF24495">
    <property type="entry name" value="Ig_TMEM131_2"/>
    <property type="match status" value="1"/>
</dbReference>
<dbReference type="Pfam" id="PF24499">
    <property type="entry name" value="Ig_TMEM131L_4"/>
    <property type="match status" value="1"/>
</dbReference>
<keyword evidence="7" id="KW-1185">Reference proteome</keyword>
<dbReference type="PANTHER" id="PTHR22050:SF0">
    <property type="entry name" value="TRANSMEMBRANE PROTEIN 131 HOMOLOG"/>
    <property type="match status" value="1"/>
</dbReference>
<evidence type="ECO:0000259" key="5">
    <source>
        <dbReference type="Pfam" id="PF24499"/>
    </source>
</evidence>
<dbReference type="AlphaFoldDB" id="A0AAW0UG17"/>
<feature type="compositionally biased region" description="Gly residues" evidence="1">
    <location>
        <begin position="436"/>
        <end position="452"/>
    </location>
</feature>
<dbReference type="Proteomes" id="UP001487740">
    <property type="component" value="Unassembled WGS sequence"/>
</dbReference>
<feature type="region of interest" description="Disordered" evidence="1">
    <location>
        <begin position="911"/>
        <end position="930"/>
    </location>
</feature>
<feature type="domain" description="TMEM131L third Ig-like" evidence="4">
    <location>
        <begin position="459"/>
        <end position="539"/>
    </location>
</feature>
<accession>A0AAW0UG17</accession>
<proteinExistence type="predicted"/>
<dbReference type="PANTHER" id="PTHR22050">
    <property type="entry name" value="RW1 PROTEIN HOMOLOG"/>
    <property type="match status" value="1"/>
</dbReference>
<evidence type="ECO:0000259" key="3">
    <source>
        <dbReference type="Pfam" id="PF24495"/>
    </source>
</evidence>
<gene>
    <name evidence="6" type="ORF">O3P69_004650</name>
</gene>
<organism evidence="6 7">
    <name type="scientific">Scylla paramamosain</name>
    <name type="common">Mud crab</name>
    <dbReference type="NCBI Taxonomy" id="85552"/>
    <lineage>
        <taxon>Eukaryota</taxon>
        <taxon>Metazoa</taxon>
        <taxon>Ecdysozoa</taxon>
        <taxon>Arthropoda</taxon>
        <taxon>Crustacea</taxon>
        <taxon>Multicrustacea</taxon>
        <taxon>Malacostraca</taxon>
        <taxon>Eumalacostraca</taxon>
        <taxon>Eucarida</taxon>
        <taxon>Decapoda</taxon>
        <taxon>Pleocyemata</taxon>
        <taxon>Brachyura</taxon>
        <taxon>Eubrachyura</taxon>
        <taxon>Portunoidea</taxon>
        <taxon>Portunidae</taxon>
        <taxon>Portuninae</taxon>
        <taxon>Scylla</taxon>
    </lineage>
</organism>
<sequence>MLTDEVIEKVSSYYGKAIRDHANSTAPFIQVDNELKYLVDGVAIHMNEIIKTGETEIRYGDIIDDKGVSTKNYIVFDPPHLDFKEHPTGMPLMRKVVVQNSSPDTSVQLHSLSGNTLHFHCTFFQDKVVVPGGNTSFDVVFLGREEGLIENTIFIHTSIGTYKYGVRAVGTSNPYRLRPLVGVRMPLNSSYSPLIQLHNPHPHSLQVTEMYSTGGDLHLELLSGLQEGQKAMWNIPPYHTQPLMRANFVARRENNHTAYVRIVTSETDSDYLVVPVEVEVSGQPGLFCPHDGLHFGLRTPHDPPTTLPLHLLNSAHKHIHIQNVITTPVNEAITIDFRPMKIPPGTVRPTQVATVTFDPSKVTSGKKVSGKILVKSKVSAYKLSVPFTVDLLHGALLFNTSITKFYTGTDPHTPESGGGGALTLGSLAERVLGGEVIGGGGGREGEGGGGGTSHPSREPRNLTLTNTFPCPVVIYNLTLPDEARAHFEVGWAGPVVVGEGQSAHVASLRLLSVGTDARLSTSLTVHTNITTIKIPLIAYNGKLTKYIPPLGGDSWLDFGTLGMGDQRDLYFYAINENPVELRLCGWGSNLTRSAVELMGVEEGNITSIRTRSNMTYASKSLFLKPNHYAVFRIGVLTPDTEGIFIAESYVQTQFEQIKIPFRLRTADGSLSVVPNTIVFHNSFPGKISQQNLHILSTFGHSMTVKEVKPLPGDIRFSYESSRSGPATLQPGHKSHIGRLVFDPKLECGSECYTGFPLTGKSGQQWVNTLSLTSHVADTDTSLYSTLRSRYLNLSAGIFNTSIVLHTSEVHGFHFTVQAALKWPMLCSPSHLTFPLTQVFNTSVQEVFVENPASVPVVAQILLLHHYPAPQHILSIIHHQLPKDHTLLGEEGGGLAGSDVFSLIDVDSISGSSGSGSGTRAAHMPPPAPEITSGLAQHRRSLEEQFKTRVAKDSIAITLEPWCQGQSASVLHAA</sequence>
<dbReference type="InterPro" id="IPR055435">
    <property type="entry name" value="Ig_TMEM131L_3"/>
</dbReference>
<dbReference type="InterPro" id="IPR056311">
    <property type="entry name" value="TMEM131_Ig_2"/>
</dbReference>